<dbReference type="Proteomes" id="UP000291269">
    <property type="component" value="Unassembled WGS sequence"/>
</dbReference>
<keyword evidence="2" id="KW-1185">Reference proteome</keyword>
<name>A0A4Q2KBD7_9FIRM</name>
<reference evidence="1 2" key="1">
    <citation type="journal article" date="2019" name="Gut">
        <title>Antibiotics-induced monodominance of a novel gut bacterial order.</title>
        <authorList>
            <person name="Hildebrand F."/>
            <person name="Moitinho-Silva L."/>
            <person name="Blasche S."/>
            <person name="Jahn M.T."/>
            <person name="Gossmann T.I."/>
            <person name="Heuerta-Cepas J."/>
            <person name="Hercog R."/>
            <person name="Luetge M."/>
            <person name="Bahram M."/>
            <person name="Pryszlak A."/>
            <person name="Alves R.J."/>
            <person name="Waszak S.M."/>
            <person name="Zhu A."/>
            <person name="Ye L."/>
            <person name="Costea P.I."/>
            <person name="Aalvink S."/>
            <person name="Belzer C."/>
            <person name="Forslund S.K."/>
            <person name="Sunagawa S."/>
            <person name="Hentschel U."/>
            <person name="Merten C."/>
            <person name="Patil K.R."/>
            <person name="Benes V."/>
            <person name="Bork P."/>
        </authorList>
    </citation>
    <scope>NUCLEOTIDE SEQUENCE [LARGE SCALE GENOMIC DNA]</scope>
    <source>
        <strain evidence="1 2">HDS1380</strain>
    </source>
</reference>
<accession>A0A4Q2KBD7</accession>
<dbReference type="EMBL" id="SDOZ01000002">
    <property type="protein sequence ID" value="RXZ61200.1"/>
    <property type="molecule type" value="Genomic_DNA"/>
</dbReference>
<dbReference type="OrthoDB" id="2087334at2"/>
<evidence type="ECO:0000313" key="1">
    <source>
        <dbReference type="EMBL" id="RXZ61200.1"/>
    </source>
</evidence>
<organism evidence="1 2">
    <name type="scientific">Candidatus Borkfalkia ceftriaxoniphila</name>
    <dbReference type="NCBI Taxonomy" id="2508949"/>
    <lineage>
        <taxon>Bacteria</taxon>
        <taxon>Bacillati</taxon>
        <taxon>Bacillota</taxon>
        <taxon>Clostridia</taxon>
        <taxon>Christensenellales</taxon>
        <taxon>Christensenellaceae</taxon>
        <taxon>Candidatus Borkfalkia</taxon>
    </lineage>
</organism>
<sequence length="96" mass="11543">MKNNKTEQNCENCRYYLQHYAKSNTYFTKVFCGHCTNPLAKARDKRKKYNIVCEHWEPIEIRERERKEAIERTLRNMAKQIESIAMILKDDEQGAE</sequence>
<dbReference type="RefSeq" id="WP_129223650.1">
    <property type="nucleotide sequence ID" value="NZ_SDOZ01000002.1"/>
</dbReference>
<gene>
    <name evidence="1" type="ORF">ESZ91_02110</name>
</gene>
<comment type="caution">
    <text evidence="1">The sequence shown here is derived from an EMBL/GenBank/DDBJ whole genome shotgun (WGS) entry which is preliminary data.</text>
</comment>
<proteinExistence type="predicted"/>
<evidence type="ECO:0000313" key="2">
    <source>
        <dbReference type="Proteomes" id="UP000291269"/>
    </source>
</evidence>
<protein>
    <submittedName>
        <fullName evidence="1">Uncharacterized protein</fullName>
    </submittedName>
</protein>
<dbReference type="AlphaFoldDB" id="A0A4Q2KBD7"/>